<dbReference type="InterPro" id="IPR013332">
    <property type="entry name" value="KPR_N"/>
</dbReference>
<keyword evidence="14" id="KW-1185">Reference proteome</keyword>
<keyword evidence="5 10" id="KW-0566">Pantothenate biosynthesis</keyword>
<sequence length="307" mass="33687">MTNSIQQNSADWLVVGKGAIGLLSACRLQQKGERVQLWLRQPAPLKVAFTALEGSLQQHQFAPWPKDKAAKLALIAVKAYDALDCIRQLQPQLAEDASLILSHNGLGTLASIQAELKPKQQLWFLTTTHGAYIKADKAATRQVVHSGGGNSILAAIGPNAIHQEPDWQRALAKALGPLQRVTDIQPFLWQKLLINCLINPLTALHQVPNGALASPRFAAELDGLFNEFCLLAAAVGYPQDQAAAWQQLQQVIQRTASNRSSMLQDRLAGRRTELAFITGFVLREAERCGLVLPKHQQLYQQCQDAGF</sequence>
<dbReference type="EC" id="1.1.1.169" evidence="3 10"/>
<keyword evidence="7 10" id="KW-0560">Oxidoreductase</keyword>
<evidence type="ECO:0000256" key="9">
    <source>
        <dbReference type="ARBA" id="ARBA00048793"/>
    </source>
</evidence>
<name>A0ABU7JGA1_9GAMM</name>
<evidence type="ECO:0000313" key="13">
    <source>
        <dbReference type="EMBL" id="MEE2024719.1"/>
    </source>
</evidence>
<evidence type="ECO:0000259" key="12">
    <source>
        <dbReference type="Pfam" id="PF08546"/>
    </source>
</evidence>
<keyword evidence="6 10" id="KW-0521">NADP</keyword>
<dbReference type="InterPro" id="IPR003710">
    <property type="entry name" value="ApbA"/>
</dbReference>
<comment type="caution">
    <text evidence="13">The sequence shown here is derived from an EMBL/GenBank/DDBJ whole genome shotgun (WGS) entry which is preliminary data.</text>
</comment>
<evidence type="ECO:0000313" key="14">
    <source>
        <dbReference type="Proteomes" id="UP001339167"/>
    </source>
</evidence>
<dbReference type="PANTHER" id="PTHR43765">
    <property type="entry name" value="2-DEHYDROPANTOATE 2-REDUCTASE-RELATED"/>
    <property type="match status" value="1"/>
</dbReference>
<proteinExistence type="inferred from homology"/>
<dbReference type="InterPro" id="IPR008927">
    <property type="entry name" value="6-PGluconate_DH-like_C_sf"/>
</dbReference>
<feature type="domain" description="Ketopantoate reductase C-terminal" evidence="12">
    <location>
        <begin position="183"/>
        <end position="301"/>
    </location>
</feature>
<accession>A0ABU7JGA1</accession>
<reference evidence="13 14" key="1">
    <citation type="submission" date="2023-06" db="EMBL/GenBank/DDBJ databases">
        <title>Alkalimonas sp., MEB004 an alkaliphilic bacterium isolated from Lonar Lake, India.</title>
        <authorList>
            <person name="Joshi A."/>
            <person name="Thite S."/>
        </authorList>
    </citation>
    <scope>NUCLEOTIDE SEQUENCE [LARGE SCALE GENOMIC DNA]</scope>
    <source>
        <strain evidence="13 14">MEB004</strain>
    </source>
</reference>
<comment type="similarity">
    <text evidence="2 10">Belongs to the ketopantoate reductase family.</text>
</comment>
<comment type="catalytic activity">
    <reaction evidence="9 10">
        <text>(R)-pantoate + NADP(+) = 2-dehydropantoate + NADPH + H(+)</text>
        <dbReference type="Rhea" id="RHEA:16233"/>
        <dbReference type="ChEBI" id="CHEBI:11561"/>
        <dbReference type="ChEBI" id="CHEBI:15378"/>
        <dbReference type="ChEBI" id="CHEBI:15980"/>
        <dbReference type="ChEBI" id="CHEBI:57783"/>
        <dbReference type="ChEBI" id="CHEBI:58349"/>
        <dbReference type="EC" id="1.1.1.169"/>
    </reaction>
</comment>
<evidence type="ECO:0000256" key="10">
    <source>
        <dbReference type="RuleBase" id="RU362068"/>
    </source>
</evidence>
<evidence type="ECO:0000256" key="6">
    <source>
        <dbReference type="ARBA" id="ARBA00022857"/>
    </source>
</evidence>
<dbReference type="SUPFAM" id="SSF48179">
    <property type="entry name" value="6-phosphogluconate dehydrogenase C-terminal domain-like"/>
    <property type="match status" value="1"/>
</dbReference>
<dbReference type="GO" id="GO:0008677">
    <property type="term" value="F:2-dehydropantoate 2-reductase activity"/>
    <property type="evidence" value="ECO:0007669"/>
    <property type="project" value="UniProtKB-EC"/>
</dbReference>
<evidence type="ECO:0000256" key="5">
    <source>
        <dbReference type="ARBA" id="ARBA00022655"/>
    </source>
</evidence>
<gene>
    <name evidence="13" type="ORF">QWF21_10710</name>
</gene>
<comment type="pathway">
    <text evidence="1 10">Cofactor biosynthesis; (R)-pantothenate biosynthesis; (R)-pantoate from 3-methyl-2-oxobutanoate: step 2/2.</text>
</comment>
<dbReference type="NCBIfam" id="TIGR00745">
    <property type="entry name" value="apbA_panE"/>
    <property type="match status" value="1"/>
</dbReference>
<dbReference type="RefSeq" id="WP_330088046.1">
    <property type="nucleotide sequence ID" value="NZ_JAUGZK010000007.1"/>
</dbReference>
<dbReference type="InterPro" id="IPR036291">
    <property type="entry name" value="NAD(P)-bd_dom_sf"/>
</dbReference>
<dbReference type="PANTHER" id="PTHR43765:SF2">
    <property type="entry name" value="2-DEHYDROPANTOATE 2-REDUCTASE"/>
    <property type="match status" value="1"/>
</dbReference>
<organism evidence="13 14">
    <name type="scientific">Alkalimonas mucilaginosa</name>
    <dbReference type="NCBI Taxonomy" id="3057676"/>
    <lineage>
        <taxon>Bacteria</taxon>
        <taxon>Pseudomonadati</taxon>
        <taxon>Pseudomonadota</taxon>
        <taxon>Gammaproteobacteria</taxon>
        <taxon>Alkalimonas</taxon>
    </lineage>
</organism>
<evidence type="ECO:0000256" key="8">
    <source>
        <dbReference type="ARBA" id="ARBA00032024"/>
    </source>
</evidence>
<evidence type="ECO:0000256" key="7">
    <source>
        <dbReference type="ARBA" id="ARBA00023002"/>
    </source>
</evidence>
<dbReference type="Gene3D" id="3.40.50.720">
    <property type="entry name" value="NAD(P)-binding Rossmann-like Domain"/>
    <property type="match status" value="1"/>
</dbReference>
<dbReference type="InterPro" id="IPR050838">
    <property type="entry name" value="Ketopantoate_reductase"/>
</dbReference>
<evidence type="ECO:0000256" key="4">
    <source>
        <dbReference type="ARBA" id="ARBA00019465"/>
    </source>
</evidence>
<evidence type="ECO:0000256" key="1">
    <source>
        <dbReference type="ARBA" id="ARBA00004994"/>
    </source>
</evidence>
<evidence type="ECO:0000256" key="3">
    <source>
        <dbReference type="ARBA" id="ARBA00013014"/>
    </source>
</evidence>
<comment type="function">
    <text evidence="10">Catalyzes the NADPH-dependent reduction of ketopantoate into pantoic acid.</text>
</comment>
<protein>
    <recommendedName>
        <fullName evidence="4 10">2-dehydropantoate 2-reductase</fullName>
        <ecNumber evidence="3 10">1.1.1.169</ecNumber>
    </recommendedName>
    <alternativeName>
        <fullName evidence="8 10">Ketopantoate reductase</fullName>
    </alternativeName>
</protein>
<feature type="domain" description="Ketopantoate reductase N-terminal" evidence="11">
    <location>
        <begin position="12"/>
        <end position="150"/>
    </location>
</feature>
<dbReference type="Gene3D" id="1.10.1040.10">
    <property type="entry name" value="N-(1-d-carboxylethyl)-l-norvaline Dehydrogenase, domain 2"/>
    <property type="match status" value="1"/>
</dbReference>
<dbReference type="SUPFAM" id="SSF51735">
    <property type="entry name" value="NAD(P)-binding Rossmann-fold domains"/>
    <property type="match status" value="1"/>
</dbReference>
<dbReference type="Proteomes" id="UP001339167">
    <property type="component" value="Unassembled WGS sequence"/>
</dbReference>
<dbReference type="Pfam" id="PF08546">
    <property type="entry name" value="ApbA_C"/>
    <property type="match status" value="1"/>
</dbReference>
<dbReference type="EMBL" id="JAUGZK010000007">
    <property type="protein sequence ID" value="MEE2024719.1"/>
    <property type="molecule type" value="Genomic_DNA"/>
</dbReference>
<dbReference type="InterPro" id="IPR013752">
    <property type="entry name" value="KPA_reductase"/>
</dbReference>
<evidence type="ECO:0000259" key="11">
    <source>
        <dbReference type="Pfam" id="PF02558"/>
    </source>
</evidence>
<dbReference type="Pfam" id="PF02558">
    <property type="entry name" value="ApbA"/>
    <property type="match status" value="1"/>
</dbReference>
<evidence type="ECO:0000256" key="2">
    <source>
        <dbReference type="ARBA" id="ARBA00007870"/>
    </source>
</evidence>
<dbReference type="InterPro" id="IPR013328">
    <property type="entry name" value="6PGD_dom2"/>
</dbReference>